<evidence type="ECO:0000256" key="3">
    <source>
        <dbReference type="SAM" id="MobiDB-lite"/>
    </source>
</evidence>
<evidence type="ECO:0000256" key="2">
    <source>
        <dbReference type="ARBA" id="ARBA00023235"/>
    </source>
</evidence>
<dbReference type="EMBL" id="JALLAZ020000716">
    <property type="protein sequence ID" value="KAL3788713.1"/>
    <property type="molecule type" value="Genomic_DNA"/>
</dbReference>
<dbReference type="SUPFAM" id="SSF53254">
    <property type="entry name" value="Phosphoglycerate mutase-like"/>
    <property type="match status" value="1"/>
</dbReference>
<dbReference type="PANTHER" id="PTHR48100:SF1">
    <property type="entry name" value="HISTIDINE PHOSPHATASE FAMILY PROTEIN-RELATED"/>
    <property type="match status" value="1"/>
</dbReference>
<keyword evidence="1" id="KW-0324">Glycolysis</keyword>
<dbReference type="AlphaFoldDB" id="A0ABD3PL20"/>
<name>A0ABD3PL20_9STRA</name>
<dbReference type="InterPro" id="IPR029033">
    <property type="entry name" value="His_PPase_superfam"/>
</dbReference>
<sequence>MHSIPLVSMTMPSPSATAAAARRTRLLNGIVAGQSSSALKPICPPKRLLLLRHGQAAHNPRAEVAREGGCSFDEFLRLMEEDDSYDAALTELGEDQASEAGRRGHVRLALRDVDMITSSPLSRALRTADLIFPPHTSPPSSSSALRSSSPFEGANNGTPRRVCLEEFREINGRLLNAKRRLRVELERDFPHWNFSLIPPRDETWRPDAYESSEECGERGYHGLMWLMDQRERRILVVSHGGLLSHTLNNNPKVVLVDGRDTDDDNGEGTTTMRCTTKRFGNCEMREFVMTAWVSGDDDNVTDGEIESLDVRNNGDGFQPVITLEEVTMEISTDCVSNDGGDTSG</sequence>
<gene>
    <name evidence="4" type="ORF">ACHAW5_010576</name>
</gene>
<dbReference type="PROSITE" id="PS00175">
    <property type="entry name" value="PG_MUTASE"/>
    <property type="match status" value="1"/>
</dbReference>
<evidence type="ECO:0000256" key="1">
    <source>
        <dbReference type="ARBA" id="ARBA00023152"/>
    </source>
</evidence>
<reference evidence="4 5" key="1">
    <citation type="submission" date="2024-10" db="EMBL/GenBank/DDBJ databases">
        <title>Updated reference genomes for cyclostephanoid diatoms.</title>
        <authorList>
            <person name="Roberts W.R."/>
            <person name="Alverson A.J."/>
        </authorList>
    </citation>
    <scope>NUCLEOTIDE SEQUENCE [LARGE SCALE GENOMIC DNA]</scope>
    <source>
        <strain evidence="4 5">AJA276-08</strain>
    </source>
</reference>
<dbReference type="CDD" id="cd07067">
    <property type="entry name" value="HP_PGM_like"/>
    <property type="match status" value="1"/>
</dbReference>
<dbReference type="InterPro" id="IPR050275">
    <property type="entry name" value="PGM_Phosphatase"/>
</dbReference>
<comment type="caution">
    <text evidence="4">The sequence shown here is derived from an EMBL/GenBank/DDBJ whole genome shotgun (WGS) entry which is preliminary data.</text>
</comment>
<feature type="region of interest" description="Disordered" evidence="3">
    <location>
        <begin position="132"/>
        <end position="158"/>
    </location>
</feature>
<accession>A0ABD3PL20</accession>
<evidence type="ECO:0000313" key="5">
    <source>
        <dbReference type="Proteomes" id="UP001530315"/>
    </source>
</evidence>
<dbReference type="InterPro" id="IPR013078">
    <property type="entry name" value="His_Pase_superF_clade-1"/>
</dbReference>
<keyword evidence="5" id="KW-1185">Reference proteome</keyword>
<dbReference type="InterPro" id="IPR001345">
    <property type="entry name" value="PG/BPGM_mutase_AS"/>
</dbReference>
<proteinExistence type="predicted"/>
<dbReference type="SMART" id="SM00855">
    <property type="entry name" value="PGAM"/>
    <property type="match status" value="1"/>
</dbReference>
<keyword evidence="2" id="KW-0413">Isomerase</keyword>
<feature type="compositionally biased region" description="Low complexity" evidence="3">
    <location>
        <begin position="138"/>
        <end position="150"/>
    </location>
</feature>
<dbReference type="Gene3D" id="3.40.50.1240">
    <property type="entry name" value="Phosphoglycerate mutase-like"/>
    <property type="match status" value="1"/>
</dbReference>
<evidence type="ECO:0000313" key="4">
    <source>
        <dbReference type="EMBL" id="KAL3788713.1"/>
    </source>
</evidence>
<dbReference type="Pfam" id="PF00300">
    <property type="entry name" value="His_Phos_1"/>
    <property type="match status" value="1"/>
</dbReference>
<organism evidence="4 5">
    <name type="scientific">Stephanodiscus triporus</name>
    <dbReference type="NCBI Taxonomy" id="2934178"/>
    <lineage>
        <taxon>Eukaryota</taxon>
        <taxon>Sar</taxon>
        <taxon>Stramenopiles</taxon>
        <taxon>Ochrophyta</taxon>
        <taxon>Bacillariophyta</taxon>
        <taxon>Coscinodiscophyceae</taxon>
        <taxon>Thalassiosirophycidae</taxon>
        <taxon>Stephanodiscales</taxon>
        <taxon>Stephanodiscaceae</taxon>
        <taxon>Stephanodiscus</taxon>
    </lineage>
</organism>
<dbReference type="PANTHER" id="PTHR48100">
    <property type="entry name" value="BROAD-SPECIFICITY PHOSPHATASE YOR283W-RELATED"/>
    <property type="match status" value="1"/>
</dbReference>
<dbReference type="Proteomes" id="UP001530315">
    <property type="component" value="Unassembled WGS sequence"/>
</dbReference>
<protein>
    <recommendedName>
        <fullName evidence="6">Phosphoglycerate mutase-like protein</fullName>
    </recommendedName>
</protein>
<evidence type="ECO:0008006" key="6">
    <source>
        <dbReference type="Google" id="ProtNLM"/>
    </source>
</evidence>